<gene>
    <name evidence="1" type="ORF">QG37_04125</name>
</gene>
<dbReference type="AlphaFoldDB" id="A0A0L0NXZ3"/>
<dbReference type="EMBL" id="LGST01000027">
    <property type="protein sequence ID" value="KND99062.1"/>
    <property type="molecule type" value="Genomic_DNA"/>
</dbReference>
<evidence type="ECO:0000313" key="2">
    <source>
        <dbReference type="Proteomes" id="UP000037122"/>
    </source>
</evidence>
<reference evidence="2" key="1">
    <citation type="journal article" date="2015" name="BMC Genomics">
        <title>Draft genome of a commonly misdiagnosed multidrug resistant pathogen Candida auris.</title>
        <authorList>
            <person name="Chatterjee S."/>
            <person name="Alampalli S.V."/>
            <person name="Nageshan R.K."/>
            <person name="Chettiar S.T."/>
            <person name="Joshi S."/>
            <person name="Tatu U.S."/>
        </authorList>
    </citation>
    <scope>NUCLEOTIDE SEQUENCE [LARGE SCALE GENOMIC DNA]</scope>
    <source>
        <strain evidence="2">6684</strain>
    </source>
</reference>
<organism evidence="1 2">
    <name type="scientific">Candidozyma auris</name>
    <name type="common">Yeast</name>
    <name type="synonym">Candida auris</name>
    <dbReference type="NCBI Taxonomy" id="498019"/>
    <lineage>
        <taxon>Eukaryota</taxon>
        <taxon>Fungi</taxon>
        <taxon>Dikarya</taxon>
        <taxon>Ascomycota</taxon>
        <taxon>Saccharomycotina</taxon>
        <taxon>Pichiomycetes</taxon>
        <taxon>Metschnikowiaceae</taxon>
        <taxon>Candidozyma</taxon>
    </lineage>
</organism>
<name>A0A0L0NXZ3_CANAR</name>
<proteinExistence type="predicted"/>
<sequence>MKSVDIKHRTNDVLIIDALYGGAKFDVSLSAAVFF</sequence>
<accession>A0A0L0NXZ3</accession>
<evidence type="ECO:0000313" key="1">
    <source>
        <dbReference type="EMBL" id="KND99062.1"/>
    </source>
</evidence>
<dbReference type="Proteomes" id="UP000037122">
    <property type="component" value="Unassembled WGS sequence"/>
</dbReference>
<comment type="caution">
    <text evidence="1">The sequence shown here is derived from an EMBL/GenBank/DDBJ whole genome shotgun (WGS) entry which is preliminary data.</text>
</comment>
<protein>
    <submittedName>
        <fullName evidence="1">Uncharacterized protein</fullName>
    </submittedName>
</protein>